<dbReference type="Gene3D" id="2.60.40.1250">
    <property type="entry name" value="Thiol:disulfide interchange protein DsbD, N-terminal domain"/>
    <property type="match status" value="1"/>
</dbReference>
<dbReference type="InterPro" id="IPR028250">
    <property type="entry name" value="DsbDN"/>
</dbReference>
<sequence>MSLRASVKFHLLVIIFYAAAFSACAEEVFPDATPLDADEAFVIDHMVTGPNEVVVRWQISENYYLYKDKFIFSSSDFYIDDVNFPPAAVKFDEFFGL</sequence>
<evidence type="ECO:0000259" key="1">
    <source>
        <dbReference type="Pfam" id="PF11412"/>
    </source>
</evidence>
<dbReference type="PROSITE" id="PS51257">
    <property type="entry name" value="PROKAR_LIPOPROTEIN"/>
    <property type="match status" value="1"/>
</dbReference>
<evidence type="ECO:0000313" key="2">
    <source>
        <dbReference type="EMBL" id="SVA49572.1"/>
    </source>
</evidence>
<dbReference type="InterPro" id="IPR036929">
    <property type="entry name" value="DsbDN_sf"/>
</dbReference>
<accession>A0A381WAS0</accession>
<proteinExistence type="predicted"/>
<dbReference type="EMBL" id="UINC01011208">
    <property type="protein sequence ID" value="SVA49572.1"/>
    <property type="molecule type" value="Genomic_DNA"/>
</dbReference>
<organism evidence="2">
    <name type="scientific">marine metagenome</name>
    <dbReference type="NCBI Taxonomy" id="408172"/>
    <lineage>
        <taxon>unclassified sequences</taxon>
        <taxon>metagenomes</taxon>
        <taxon>ecological metagenomes</taxon>
    </lineage>
</organism>
<reference evidence="2" key="1">
    <citation type="submission" date="2018-05" db="EMBL/GenBank/DDBJ databases">
        <authorList>
            <person name="Lanie J.A."/>
            <person name="Ng W.-L."/>
            <person name="Kazmierczak K.M."/>
            <person name="Andrzejewski T.M."/>
            <person name="Davidsen T.M."/>
            <person name="Wayne K.J."/>
            <person name="Tettelin H."/>
            <person name="Glass J.I."/>
            <person name="Rusch D."/>
            <person name="Podicherti R."/>
            <person name="Tsui H.-C.T."/>
            <person name="Winkler M.E."/>
        </authorList>
    </citation>
    <scope>NUCLEOTIDE SEQUENCE</scope>
</reference>
<feature type="domain" description="Thiol:disulfide interchange protein DsbD N-terminal" evidence="1">
    <location>
        <begin position="32"/>
        <end position="96"/>
    </location>
</feature>
<protein>
    <recommendedName>
        <fullName evidence="1">Thiol:disulfide interchange protein DsbD N-terminal domain-containing protein</fullName>
    </recommendedName>
</protein>
<dbReference type="AlphaFoldDB" id="A0A381WAS0"/>
<name>A0A381WAS0_9ZZZZ</name>
<dbReference type="SUPFAM" id="SSF74863">
    <property type="entry name" value="Thiol:disulfide interchange protein DsbD, N-terminal domain (DsbD-alpha)"/>
    <property type="match status" value="1"/>
</dbReference>
<feature type="non-terminal residue" evidence="2">
    <location>
        <position position="97"/>
    </location>
</feature>
<gene>
    <name evidence="2" type="ORF">METZ01_LOCUS102426</name>
</gene>
<dbReference type="Pfam" id="PF11412">
    <property type="entry name" value="DsbD_N"/>
    <property type="match status" value="1"/>
</dbReference>